<dbReference type="OrthoDB" id="2831072at2759"/>
<dbReference type="PANTHER" id="PTHR21660">
    <property type="entry name" value="THIOESTERASE SUPERFAMILY MEMBER-RELATED"/>
    <property type="match status" value="1"/>
</dbReference>
<dbReference type="InterPro" id="IPR006683">
    <property type="entry name" value="Thioestr_dom"/>
</dbReference>
<gene>
    <name evidence="4" type="ORF">GSI_02861</name>
</gene>
<dbReference type="STRING" id="1077348.A0A2G8SMX3"/>
<dbReference type="CDD" id="cd03443">
    <property type="entry name" value="PaaI_thioesterase"/>
    <property type="match status" value="1"/>
</dbReference>
<comment type="similarity">
    <text evidence="1">Belongs to the thioesterase PaaI family.</text>
</comment>
<organism evidence="4 5">
    <name type="scientific">Ganoderma sinense ZZ0214-1</name>
    <dbReference type="NCBI Taxonomy" id="1077348"/>
    <lineage>
        <taxon>Eukaryota</taxon>
        <taxon>Fungi</taxon>
        <taxon>Dikarya</taxon>
        <taxon>Basidiomycota</taxon>
        <taxon>Agaricomycotina</taxon>
        <taxon>Agaricomycetes</taxon>
        <taxon>Polyporales</taxon>
        <taxon>Polyporaceae</taxon>
        <taxon>Ganoderma</taxon>
    </lineage>
</organism>
<evidence type="ECO:0000259" key="3">
    <source>
        <dbReference type="Pfam" id="PF03061"/>
    </source>
</evidence>
<dbReference type="AlphaFoldDB" id="A0A2G8SMX3"/>
<dbReference type="Gene3D" id="3.10.129.10">
    <property type="entry name" value="Hotdog Thioesterase"/>
    <property type="match status" value="1"/>
</dbReference>
<dbReference type="InterPro" id="IPR029069">
    <property type="entry name" value="HotDog_dom_sf"/>
</dbReference>
<reference evidence="4 5" key="1">
    <citation type="journal article" date="2015" name="Sci. Rep.">
        <title>Chromosome-level genome map provides insights into diverse defense mechanisms in the medicinal fungus Ganoderma sinense.</title>
        <authorList>
            <person name="Zhu Y."/>
            <person name="Xu J."/>
            <person name="Sun C."/>
            <person name="Zhou S."/>
            <person name="Xu H."/>
            <person name="Nelson D.R."/>
            <person name="Qian J."/>
            <person name="Song J."/>
            <person name="Luo H."/>
            <person name="Xiang L."/>
            <person name="Li Y."/>
            <person name="Xu Z."/>
            <person name="Ji A."/>
            <person name="Wang L."/>
            <person name="Lu S."/>
            <person name="Hayward A."/>
            <person name="Sun W."/>
            <person name="Li X."/>
            <person name="Schwartz D.C."/>
            <person name="Wang Y."/>
            <person name="Chen S."/>
        </authorList>
    </citation>
    <scope>NUCLEOTIDE SEQUENCE [LARGE SCALE GENOMIC DNA]</scope>
    <source>
        <strain evidence="4 5">ZZ0214-1</strain>
    </source>
</reference>
<dbReference type="InterPro" id="IPR039298">
    <property type="entry name" value="ACOT13"/>
</dbReference>
<keyword evidence="2" id="KW-0378">Hydrolase</keyword>
<dbReference type="GO" id="GO:0047617">
    <property type="term" value="F:fatty acyl-CoA hydrolase activity"/>
    <property type="evidence" value="ECO:0007669"/>
    <property type="project" value="InterPro"/>
</dbReference>
<evidence type="ECO:0000256" key="2">
    <source>
        <dbReference type="ARBA" id="ARBA00022801"/>
    </source>
</evidence>
<evidence type="ECO:0000313" key="4">
    <source>
        <dbReference type="EMBL" id="PIL35073.1"/>
    </source>
</evidence>
<dbReference type="PANTHER" id="PTHR21660:SF1">
    <property type="entry name" value="ACYL-COENZYME A THIOESTERASE 13"/>
    <property type="match status" value="1"/>
</dbReference>
<dbReference type="Pfam" id="PF03061">
    <property type="entry name" value="4HBT"/>
    <property type="match status" value="1"/>
</dbReference>
<comment type="caution">
    <text evidence="4">The sequence shown here is derived from an EMBL/GenBank/DDBJ whole genome shotgun (WGS) entry which is preliminary data.</text>
</comment>
<dbReference type="SUPFAM" id="SSF54637">
    <property type="entry name" value="Thioesterase/thiol ester dehydrase-isomerase"/>
    <property type="match status" value="1"/>
</dbReference>
<accession>A0A2G8SMX3</accession>
<protein>
    <recommendedName>
        <fullName evidence="3">Thioesterase domain-containing protein</fullName>
    </recommendedName>
</protein>
<proteinExistence type="inferred from homology"/>
<name>A0A2G8SMX3_9APHY</name>
<feature type="domain" description="Thioesterase" evidence="3">
    <location>
        <begin position="82"/>
        <end position="159"/>
    </location>
</feature>
<sequence>MEPNMTGLQDVLWTGDISEDLKDRIARDPDVSGFAEPFAYSVGSRTRLKEVALYTRDGDGKTQCKLTYVTTVQEDMINMNRTMHGGCAVYLIDTCSGAALIVLAMATGKPTNSVSQALNTTFHAPAPYGVELEIVNRTTSLGARVVSAVTEIWDVTNGRLCVTGAHHKMAPSQPKL</sequence>
<evidence type="ECO:0000313" key="5">
    <source>
        <dbReference type="Proteomes" id="UP000230002"/>
    </source>
</evidence>
<evidence type="ECO:0000256" key="1">
    <source>
        <dbReference type="ARBA" id="ARBA00008324"/>
    </source>
</evidence>
<dbReference type="Proteomes" id="UP000230002">
    <property type="component" value="Unassembled WGS sequence"/>
</dbReference>
<keyword evidence="5" id="KW-1185">Reference proteome</keyword>
<dbReference type="EMBL" id="AYKW01000004">
    <property type="protein sequence ID" value="PIL35073.1"/>
    <property type="molecule type" value="Genomic_DNA"/>
</dbReference>